<dbReference type="AlphaFoldDB" id="A0ABD6W6Y8"/>
<reference evidence="3 4" key="1">
    <citation type="submission" date="2018-02" db="EMBL/GenBank/DDBJ databases">
        <title>Bacteriophage NCPPB3778 and a type I-E CRISPR drive the evolution of the US Biological Select Agent, Rathayibacter toxicus.</title>
        <authorList>
            <person name="Davis E.W.II."/>
            <person name="Tabima J.F."/>
            <person name="Weisberg A.J."/>
            <person name="Lopes L.D."/>
            <person name="Wiseman M.S."/>
            <person name="Wiseman M.S."/>
            <person name="Pupko T."/>
            <person name="Belcher M.S."/>
            <person name="Sechler A.J."/>
            <person name="Tancos M.A."/>
            <person name="Schroeder B.K."/>
            <person name="Murray T.D."/>
            <person name="Luster D.G."/>
            <person name="Schneider W.L."/>
            <person name="Rogers E."/>
            <person name="Andreote F.D."/>
            <person name="Grunwald N.J."/>
            <person name="Putnam M.L."/>
            <person name="Chang J.H."/>
        </authorList>
    </citation>
    <scope>NUCLEOTIDE SEQUENCE [LARGE SCALE GENOMIC DNA]</scope>
    <source>
        <strain evidence="2 4">AY1D6</strain>
        <strain evidence="1 3">AY1I9</strain>
    </source>
</reference>
<evidence type="ECO:0000313" key="1">
    <source>
        <dbReference type="EMBL" id="PPF11948.1"/>
    </source>
</evidence>
<dbReference type="RefSeq" id="WP_097167862.1">
    <property type="nucleotide sequence ID" value="NZ_PSUD01000036.1"/>
</dbReference>
<dbReference type="Proteomes" id="UP000239698">
    <property type="component" value="Unassembled WGS sequence"/>
</dbReference>
<name>A0ABD6W6Y8_RATRA</name>
<dbReference type="EMBL" id="PSVT01000034">
    <property type="protein sequence ID" value="PPH74624.1"/>
    <property type="molecule type" value="Genomic_DNA"/>
</dbReference>
<gene>
    <name evidence="1" type="ORF">C5C04_11465</name>
    <name evidence="2" type="ORF">C5C40_12880</name>
</gene>
<proteinExistence type="predicted"/>
<evidence type="ECO:0000313" key="2">
    <source>
        <dbReference type="EMBL" id="PPH74624.1"/>
    </source>
</evidence>
<evidence type="ECO:0000313" key="3">
    <source>
        <dbReference type="Proteomes" id="UP000237881"/>
    </source>
</evidence>
<organism evidence="1 3">
    <name type="scientific">Rathayibacter rathayi</name>
    <name type="common">Corynebacterium rathayi</name>
    <dbReference type="NCBI Taxonomy" id="33887"/>
    <lineage>
        <taxon>Bacteria</taxon>
        <taxon>Bacillati</taxon>
        <taxon>Actinomycetota</taxon>
        <taxon>Actinomycetes</taxon>
        <taxon>Micrococcales</taxon>
        <taxon>Microbacteriaceae</taxon>
        <taxon>Rathayibacter</taxon>
    </lineage>
</organism>
<keyword evidence="4" id="KW-1185">Reference proteome</keyword>
<accession>A0ABD6W6Y8</accession>
<sequence>MAEKALKAWLTRETPDSESWERETFSYVAGPAAASMPGQAFAAEVTLDGKTGTTVDPVEFSAAPEDAERETPVRWVRTATVHVHASDGSTTQITYQVVVRQDATGDDLWIVWSLDELALTETSAPAGGV</sequence>
<dbReference type="Proteomes" id="UP000237881">
    <property type="component" value="Unassembled WGS sequence"/>
</dbReference>
<protein>
    <submittedName>
        <fullName evidence="1">Uncharacterized protein</fullName>
    </submittedName>
</protein>
<evidence type="ECO:0000313" key="4">
    <source>
        <dbReference type="Proteomes" id="UP000239698"/>
    </source>
</evidence>
<comment type="caution">
    <text evidence="1">The sequence shown here is derived from an EMBL/GenBank/DDBJ whole genome shotgun (WGS) entry which is preliminary data.</text>
</comment>
<dbReference type="EMBL" id="PSUL01000029">
    <property type="protein sequence ID" value="PPF11948.1"/>
    <property type="molecule type" value="Genomic_DNA"/>
</dbReference>